<keyword evidence="3" id="KW-0862">Zinc</keyword>
<evidence type="ECO:0000256" key="1">
    <source>
        <dbReference type="ARBA" id="ARBA00022723"/>
    </source>
</evidence>
<dbReference type="PROSITE" id="PS50966">
    <property type="entry name" value="ZF_SWIM"/>
    <property type="match status" value="1"/>
</dbReference>
<keyword evidence="7" id="KW-1185">Reference proteome</keyword>
<dbReference type="Proteomes" id="UP000554482">
    <property type="component" value="Unassembled WGS sequence"/>
</dbReference>
<sequence>MIDRIRSRLMNQFSERRNYRNGWSSLICPMIENKLKEIIDAGKTLQPPIKSSEDLFEVHSIRTNIVDLGRFSCACGRWRVEGIPCAHVLLCIIVDGRPIQDFIDPMFSILFYCKSYSHKITLVDIGDFTTAHEEVVIPPEVRNQPSRPKTNMIPNSGLVQQKGHFRSKICMASAEWSNMTTKNLFDS</sequence>
<comment type="caution">
    <text evidence="6">The sequence shown here is derived from an EMBL/GenBank/DDBJ whole genome shotgun (WGS) entry which is preliminary data.</text>
</comment>
<feature type="domain" description="SWIM-type" evidence="5">
    <location>
        <begin position="64"/>
        <end position="96"/>
    </location>
</feature>
<dbReference type="InterPro" id="IPR007527">
    <property type="entry name" value="Znf_SWIM"/>
</dbReference>
<evidence type="ECO:0000256" key="4">
    <source>
        <dbReference type="PROSITE-ProRule" id="PRU00325"/>
    </source>
</evidence>
<protein>
    <submittedName>
        <fullName evidence="6">Zinc finger protein</fullName>
    </submittedName>
</protein>
<dbReference type="OrthoDB" id="1300208at2759"/>
<gene>
    <name evidence="6" type="ORF">FRX31_012324</name>
</gene>
<evidence type="ECO:0000256" key="3">
    <source>
        <dbReference type="ARBA" id="ARBA00022833"/>
    </source>
</evidence>
<name>A0A7J6WL30_THATH</name>
<evidence type="ECO:0000313" key="7">
    <source>
        <dbReference type="Proteomes" id="UP000554482"/>
    </source>
</evidence>
<evidence type="ECO:0000259" key="5">
    <source>
        <dbReference type="PROSITE" id="PS50966"/>
    </source>
</evidence>
<dbReference type="EMBL" id="JABWDY010013764">
    <property type="protein sequence ID" value="KAF5198089.1"/>
    <property type="molecule type" value="Genomic_DNA"/>
</dbReference>
<dbReference type="InterPro" id="IPR006564">
    <property type="entry name" value="Znf_PMZ"/>
</dbReference>
<accession>A0A7J6WL30</accession>
<dbReference type="Pfam" id="PF04434">
    <property type="entry name" value="SWIM"/>
    <property type="match status" value="1"/>
</dbReference>
<dbReference type="AlphaFoldDB" id="A0A7J6WL30"/>
<keyword evidence="1" id="KW-0479">Metal-binding</keyword>
<evidence type="ECO:0000313" key="6">
    <source>
        <dbReference type="EMBL" id="KAF5198089.1"/>
    </source>
</evidence>
<organism evidence="6 7">
    <name type="scientific">Thalictrum thalictroides</name>
    <name type="common">Rue-anemone</name>
    <name type="synonym">Anemone thalictroides</name>
    <dbReference type="NCBI Taxonomy" id="46969"/>
    <lineage>
        <taxon>Eukaryota</taxon>
        <taxon>Viridiplantae</taxon>
        <taxon>Streptophyta</taxon>
        <taxon>Embryophyta</taxon>
        <taxon>Tracheophyta</taxon>
        <taxon>Spermatophyta</taxon>
        <taxon>Magnoliopsida</taxon>
        <taxon>Ranunculales</taxon>
        <taxon>Ranunculaceae</taxon>
        <taxon>Thalictroideae</taxon>
        <taxon>Thalictrum</taxon>
    </lineage>
</organism>
<evidence type="ECO:0000256" key="2">
    <source>
        <dbReference type="ARBA" id="ARBA00022771"/>
    </source>
</evidence>
<reference evidence="6 7" key="1">
    <citation type="submission" date="2020-06" db="EMBL/GenBank/DDBJ databases">
        <title>Transcriptomic and genomic resources for Thalictrum thalictroides and T. hernandezii: Facilitating candidate gene discovery in an emerging model plant lineage.</title>
        <authorList>
            <person name="Arias T."/>
            <person name="Riano-Pachon D.M."/>
            <person name="Di Stilio V.S."/>
        </authorList>
    </citation>
    <scope>NUCLEOTIDE SEQUENCE [LARGE SCALE GENOMIC DNA]</scope>
    <source>
        <strain evidence="7">cv. WT478/WT964</strain>
        <tissue evidence="6">Leaves</tissue>
    </source>
</reference>
<dbReference type="PANTHER" id="PTHR31973">
    <property type="entry name" value="POLYPROTEIN, PUTATIVE-RELATED"/>
    <property type="match status" value="1"/>
</dbReference>
<keyword evidence="2 4" id="KW-0863">Zinc-finger</keyword>
<dbReference type="SMART" id="SM00575">
    <property type="entry name" value="ZnF_PMZ"/>
    <property type="match status" value="1"/>
</dbReference>
<dbReference type="GO" id="GO:0008270">
    <property type="term" value="F:zinc ion binding"/>
    <property type="evidence" value="ECO:0007669"/>
    <property type="project" value="UniProtKB-KW"/>
</dbReference>
<proteinExistence type="predicted"/>
<dbReference type="PANTHER" id="PTHR31973:SF187">
    <property type="entry name" value="MUTATOR TRANSPOSASE MUDRA PROTEIN"/>
    <property type="match status" value="1"/>
</dbReference>